<dbReference type="EMBL" id="JAIWYP010000002">
    <property type="protein sequence ID" value="KAH3869195.1"/>
    <property type="molecule type" value="Genomic_DNA"/>
</dbReference>
<gene>
    <name evidence="1" type="ORF">DPMN_032356</name>
</gene>
<protein>
    <recommendedName>
        <fullName evidence="3">DUF3990 domain-containing protein</fullName>
    </recommendedName>
</protein>
<name>A0A9D4M1P4_DREPO</name>
<dbReference type="Proteomes" id="UP000828390">
    <property type="component" value="Unassembled WGS sequence"/>
</dbReference>
<sequence>MITLLKTGRIKQFTDTQNDAVFGSGIYLTTIGPYASKEEVARNNYDGQQDLWENKLIKTEVVLEIETTAKKYNGDRGVYKCDGDILLQHIKKVYIRDEKANIQTSTLHVVALWVI</sequence>
<evidence type="ECO:0008006" key="3">
    <source>
        <dbReference type="Google" id="ProtNLM"/>
    </source>
</evidence>
<keyword evidence="2" id="KW-1185">Reference proteome</keyword>
<evidence type="ECO:0000313" key="2">
    <source>
        <dbReference type="Proteomes" id="UP000828390"/>
    </source>
</evidence>
<evidence type="ECO:0000313" key="1">
    <source>
        <dbReference type="EMBL" id="KAH3869195.1"/>
    </source>
</evidence>
<reference evidence="1" key="1">
    <citation type="journal article" date="2019" name="bioRxiv">
        <title>The Genome of the Zebra Mussel, Dreissena polymorpha: A Resource for Invasive Species Research.</title>
        <authorList>
            <person name="McCartney M.A."/>
            <person name="Auch B."/>
            <person name="Kono T."/>
            <person name="Mallez S."/>
            <person name="Zhang Y."/>
            <person name="Obille A."/>
            <person name="Becker A."/>
            <person name="Abrahante J.E."/>
            <person name="Garbe J."/>
            <person name="Badalamenti J.P."/>
            <person name="Herman A."/>
            <person name="Mangelson H."/>
            <person name="Liachko I."/>
            <person name="Sullivan S."/>
            <person name="Sone E.D."/>
            <person name="Koren S."/>
            <person name="Silverstein K.A.T."/>
            <person name="Beckman K.B."/>
            <person name="Gohl D.M."/>
        </authorList>
    </citation>
    <scope>NUCLEOTIDE SEQUENCE</scope>
    <source>
        <strain evidence="1">Duluth1</strain>
        <tissue evidence="1">Whole animal</tissue>
    </source>
</reference>
<accession>A0A9D4M1P4</accession>
<organism evidence="1 2">
    <name type="scientific">Dreissena polymorpha</name>
    <name type="common">Zebra mussel</name>
    <name type="synonym">Mytilus polymorpha</name>
    <dbReference type="NCBI Taxonomy" id="45954"/>
    <lineage>
        <taxon>Eukaryota</taxon>
        <taxon>Metazoa</taxon>
        <taxon>Spiralia</taxon>
        <taxon>Lophotrochozoa</taxon>
        <taxon>Mollusca</taxon>
        <taxon>Bivalvia</taxon>
        <taxon>Autobranchia</taxon>
        <taxon>Heteroconchia</taxon>
        <taxon>Euheterodonta</taxon>
        <taxon>Imparidentia</taxon>
        <taxon>Neoheterodontei</taxon>
        <taxon>Myida</taxon>
        <taxon>Dreissenoidea</taxon>
        <taxon>Dreissenidae</taxon>
        <taxon>Dreissena</taxon>
    </lineage>
</organism>
<proteinExistence type="predicted"/>
<comment type="caution">
    <text evidence="1">The sequence shown here is derived from an EMBL/GenBank/DDBJ whole genome shotgun (WGS) entry which is preliminary data.</text>
</comment>
<reference evidence="1" key="2">
    <citation type="submission" date="2020-11" db="EMBL/GenBank/DDBJ databases">
        <authorList>
            <person name="McCartney M.A."/>
            <person name="Auch B."/>
            <person name="Kono T."/>
            <person name="Mallez S."/>
            <person name="Becker A."/>
            <person name="Gohl D.M."/>
            <person name="Silverstein K.A.T."/>
            <person name="Koren S."/>
            <person name="Bechman K.B."/>
            <person name="Herman A."/>
            <person name="Abrahante J.E."/>
            <person name="Garbe J."/>
        </authorList>
    </citation>
    <scope>NUCLEOTIDE SEQUENCE</scope>
    <source>
        <strain evidence="1">Duluth1</strain>
        <tissue evidence="1">Whole animal</tissue>
    </source>
</reference>
<dbReference type="AlphaFoldDB" id="A0A9D4M1P4"/>